<proteinExistence type="predicted"/>
<sequence length="92" mass="9696">MSTLRRDNGIPPTAPEPLAVSVPRIVLAGMAVWAVALAVCLIVPSLHQGSRSWWPWACVTGLVLGAMGYLYVVRGRGNAVAATVPADPQANY</sequence>
<evidence type="ECO:0000313" key="3">
    <source>
        <dbReference type="Proteomes" id="UP000035720"/>
    </source>
</evidence>
<evidence type="ECO:0008006" key="4">
    <source>
        <dbReference type="Google" id="ProtNLM"/>
    </source>
</evidence>
<dbReference type="STRING" id="1193518.BN13_610015"/>
<evidence type="ECO:0000256" key="1">
    <source>
        <dbReference type="SAM" id="Phobius"/>
    </source>
</evidence>
<dbReference type="AlphaFoldDB" id="A0A077MC25"/>
<feature type="transmembrane region" description="Helical" evidence="1">
    <location>
        <begin position="53"/>
        <end position="72"/>
    </location>
</feature>
<dbReference type="RefSeq" id="WP_235434014.1">
    <property type="nucleotide sequence ID" value="NZ_HF571038.1"/>
</dbReference>
<protein>
    <recommendedName>
        <fullName evidence="4">DUF2530 domain-containing protein</fullName>
    </recommendedName>
</protein>
<comment type="caution">
    <text evidence="2">The sequence shown here is derived from an EMBL/GenBank/DDBJ whole genome shotgun (WGS) entry which is preliminary data.</text>
</comment>
<dbReference type="Pfam" id="PF10745">
    <property type="entry name" value="DUF2530"/>
    <property type="match status" value="1"/>
</dbReference>
<name>A0A077MC25_9MICO</name>
<keyword evidence="1" id="KW-0812">Transmembrane</keyword>
<dbReference type="InterPro" id="IPR019681">
    <property type="entry name" value="DUF2530"/>
</dbReference>
<dbReference type="Proteomes" id="UP000035720">
    <property type="component" value="Unassembled WGS sequence"/>
</dbReference>
<evidence type="ECO:0000313" key="2">
    <source>
        <dbReference type="EMBL" id="CCI54184.1"/>
    </source>
</evidence>
<keyword evidence="1" id="KW-0472">Membrane</keyword>
<dbReference type="EMBL" id="CAJC01000174">
    <property type="protein sequence ID" value="CCI54184.1"/>
    <property type="molecule type" value="Genomic_DNA"/>
</dbReference>
<accession>A0A077MC25</accession>
<gene>
    <name evidence="2" type="ORF">BN13_610015</name>
</gene>
<keyword evidence="1" id="KW-1133">Transmembrane helix</keyword>
<organism evidence="2 3">
    <name type="scientific">Nostocoides jenkinsii Ben 74</name>
    <dbReference type="NCBI Taxonomy" id="1193518"/>
    <lineage>
        <taxon>Bacteria</taxon>
        <taxon>Bacillati</taxon>
        <taxon>Actinomycetota</taxon>
        <taxon>Actinomycetes</taxon>
        <taxon>Micrococcales</taxon>
        <taxon>Intrasporangiaceae</taxon>
        <taxon>Nostocoides</taxon>
    </lineage>
</organism>
<reference evidence="2 3" key="1">
    <citation type="journal article" date="2013" name="ISME J.">
        <title>A metabolic model for members of the genus Tetrasphaera involved in enhanced biological phosphorus removal.</title>
        <authorList>
            <person name="Kristiansen R."/>
            <person name="Nguyen H.T.T."/>
            <person name="Saunders A.M."/>
            <person name="Nielsen J.L."/>
            <person name="Wimmer R."/>
            <person name="Le V.Q."/>
            <person name="McIlroy S.J."/>
            <person name="Petrovski S."/>
            <person name="Seviour R.J."/>
            <person name="Calteau A."/>
            <person name="Nielsen K.L."/>
            <person name="Nielsen P.H."/>
        </authorList>
    </citation>
    <scope>NUCLEOTIDE SEQUENCE [LARGE SCALE GENOMIC DNA]</scope>
    <source>
        <strain evidence="2 3">Ben 74</strain>
    </source>
</reference>
<feature type="transmembrane region" description="Helical" evidence="1">
    <location>
        <begin position="25"/>
        <end position="47"/>
    </location>
</feature>
<keyword evidence="3" id="KW-1185">Reference proteome</keyword>